<evidence type="ECO:0000313" key="8">
    <source>
        <dbReference type="Proteomes" id="UP000183413"/>
    </source>
</evidence>
<evidence type="ECO:0000256" key="4">
    <source>
        <dbReference type="ARBA" id="ARBA00022801"/>
    </source>
</evidence>
<dbReference type="Pfam" id="PF00753">
    <property type="entry name" value="Lactamase_B"/>
    <property type="match status" value="1"/>
</dbReference>
<comment type="similarity">
    <text evidence="2">Belongs to the metallo-beta-lactamase superfamily.</text>
</comment>
<dbReference type="GO" id="GO:0016787">
    <property type="term" value="F:hydrolase activity"/>
    <property type="evidence" value="ECO:0007669"/>
    <property type="project" value="UniProtKB-KW"/>
</dbReference>
<protein>
    <submittedName>
        <fullName evidence="7">Glyoxylase, beta-lactamase superfamily II</fullName>
    </submittedName>
</protein>
<organism evidence="7 8">
    <name type="scientific">Actinomadura madurae</name>
    <dbReference type="NCBI Taxonomy" id="1993"/>
    <lineage>
        <taxon>Bacteria</taxon>
        <taxon>Bacillati</taxon>
        <taxon>Actinomycetota</taxon>
        <taxon>Actinomycetes</taxon>
        <taxon>Streptosporangiales</taxon>
        <taxon>Thermomonosporaceae</taxon>
        <taxon>Actinomadura</taxon>
    </lineage>
</organism>
<evidence type="ECO:0000256" key="2">
    <source>
        <dbReference type="ARBA" id="ARBA00007749"/>
    </source>
</evidence>
<evidence type="ECO:0000259" key="6">
    <source>
        <dbReference type="SMART" id="SM00849"/>
    </source>
</evidence>
<feature type="domain" description="Metallo-beta-lactamase" evidence="6">
    <location>
        <begin position="50"/>
        <end position="251"/>
    </location>
</feature>
<comment type="cofactor">
    <cofactor evidence="1">
        <name>Zn(2+)</name>
        <dbReference type="ChEBI" id="CHEBI:29105"/>
    </cofactor>
</comment>
<dbReference type="CDD" id="cd07729">
    <property type="entry name" value="AHL_lactonase_MBL-fold"/>
    <property type="match status" value="1"/>
</dbReference>
<proteinExistence type="inferred from homology"/>
<dbReference type="Gene3D" id="3.60.15.10">
    <property type="entry name" value="Ribonuclease Z/Hydroxyacylglutathione hydrolase-like"/>
    <property type="match status" value="1"/>
</dbReference>
<dbReference type="STRING" id="1993.SAMN04489713_104411"/>
<evidence type="ECO:0000256" key="5">
    <source>
        <dbReference type="ARBA" id="ARBA00022833"/>
    </source>
</evidence>
<keyword evidence="5" id="KW-0862">Zinc</keyword>
<evidence type="ECO:0000256" key="1">
    <source>
        <dbReference type="ARBA" id="ARBA00001947"/>
    </source>
</evidence>
<name>A0A1I5F3C3_9ACTN</name>
<dbReference type="InterPro" id="IPR001279">
    <property type="entry name" value="Metallo-B-lactamas"/>
</dbReference>
<dbReference type="eggNOG" id="COG0491">
    <property type="taxonomic scope" value="Bacteria"/>
</dbReference>
<evidence type="ECO:0000256" key="3">
    <source>
        <dbReference type="ARBA" id="ARBA00022723"/>
    </source>
</evidence>
<accession>A0A1I5F3C3</accession>
<keyword evidence="8" id="KW-1185">Reference proteome</keyword>
<dbReference type="SMART" id="SM00849">
    <property type="entry name" value="Lactamase_B"/>
    <property type="match status" value="1"/>
</dbReference>
<dbReference type="InParanoid" id="A0A1I5F3C3"/>
<reference evidence="7 8" key="1">
    <citation type="submission" date="2016-10" db="EMBL/GenBank/DDBJ databases">
        <authorList>
            <person name="de Groot N.N."/>
        </authorList>
    </citation>
    <scope>NUCLEOTIDE SEQUENCE [LARGE SCALE GENOMIC DNA]</scope>
    <source>
        <strain evidence="7 8">DSM 43067</strain>
    </source>
</reference>
<keyword evidence="3" id="KW-0479">Metal-binding</keyword>
<dbReference type="EMBL" id="FOVH01000004">
    <property type="protein sequence ID" value="SFO18252.1"/>
    <property type="molecule type" value="Genomic_DNA"/>
</dbReference>
<dbReference type="PANTHER" id="PTHR42978">
    <property type="entry name" value="QUORUM-QUENCHING LACTONASE YTNP-RELATED-RELATED"/>
    <property type="match status" value="1"/>
</dbReference>
<evidence type="ECO:0000313" key="7">
    <source>
        <dbReference type="EMBL" id="SFO18252.1"/>
    </source>
</evidence>
<dbReference type="InterPro" id="IPR051013">
    <property type="entry name" value="MBL_superfamily_lactonases"/>
</dbReference>
<dbReference type="AlphaFoldDB" id="A0A1I5F3C3"/>
<keyword evidence="4" id="KW-0378">Hydrolase</keyword>
<dbReference type="Proteomes" id="UP000183413">
    <property type="component" value="Unassembled WGS sequence"/>
</dbReference>
<sequence length="273" mass="29598">MSARAPDPPGTGDGVYEVVALRYGTRTGTRAEIYLNHHIHGEPDSPLDMDYYCWVVRNDRRTVVVDTGFGPEGGARRARTTLTEPVAALAALGASPDAAPPVIVTHAHYDHIGNLAAFDRSEVMLARGEFEFWTGPMRRRAQFAHSVEEAETAHLAEVARQGRMTLLDGPRTVAPGIEVVPVGGHTPGQLIVLVTTASGRTVLASDALHYYEELDLDRPFAFVADLPAMYRGFDLLRDLAGRPGHVLVPGHDPEVMRRFPVLEGTGGHAVRVG</sequence>
<dbReference type="RefSeq" id="WP_021594252.1">
    <property type="nucleotide sequence ID" value="NZ_FOVH01000004.1"/>
</dbReference>
<dbReference type="SUPFAM" id="SSF56281">
    <property type="entry name" value="Metallo-hydrolase/oxidoreductase"/>
    <property type="match status" value="1"/>
</dbReference>
<dbReference type="GO" id="GO:0046872">
    <property type="term" value="F:metal ion binding"/>
    <property type="evidence" value="ECO:0007669"/>
    <property type="project" value="UniProtKB-KW"/>
</dbReference>
<dbReference type="PANTHER" id="PTHR42978:SF7">
    <property type="entry name" value="METALLO-HYDROLASE RV2300C-RELATED"/>
    <property type="match status" value="1"/>
</dbReference>
<dbReference type="InterPro" id="IPR036866">
    <property type="entry name" value="RibonucZ/Hydroxyglut_hydro"/>
</dbReference>
<gene>
    <name evidence="7" type="ORF">SAMN04489713_104411</name>
</gene>